<dbReference type="Gene3D" id="1.20.80.10">
    <property type="match status" value="1"/>
</dbReference>
<dbReference type="InterPro" id="IPR036770">
    <property type="entry name" value="Ankyrin_rpt-contain_sf"/>
</dbReference>
<dbReference type="OrthoDB" id="341259at2759"/>
<dbReference type="InterPro" id="IPR035984">
    <property type="entry name" value="Acyl-CoA-binding_sf"/>
</dbReference>
<dbReference type="GO" id="GO:0000062">
    <property type="term" value="F:fatty-acyl-CoA binding"/>
    <property type="evidence" value="ECO:0007669"/>
    <property type="project" value="InterPro"/>
</dbReference>
<dbReference type="PANTHER" id="PTHR24189">
    <property type="entry name" value="MYOTROPHIN"/>
    <property type="match status" value="1"/>
</dbReference>
<accession>J5QDC9</accession>
<dbReference type="SMART" id="SM00248">
    <property type="entry name" value="ANK"/>
    <property type="match status" value="2"/>
</dbReference>
<name>J5QDC9_TRIAS</name>
<dbReference type="Gene3D" id="1.25.40.20">
    <property type="entry name" value="Ankyrin repeat-containing domain"/>
    <property type="match status" value="1"/>
</dbReference>
<evidence type="ECO:0000256" key="3">
    <source>
        <dbReference type="PROSITE-ProRule" id="PRU00023"/>
    </source>
</evidence>
<keyword evidence="2 3" id="KW-0040">ANK repeat</keyword>
<feature type="repeat" description="ANK" evidence="3">
    <location>
        <begin position="116"/>
        <end position="148"/>
    </location>
</feature>
<protein>
    <submittedName>
        <fullName evidence="4">Uncharacterized protein</fullName>
    </submittedName>
</protein>
<dbReference type="EMBL" id="ALBS01000276">
    <property type="protein sequence ID" value="EJT46783.1"/>
    <property type="molecule type" value="Genomic_DNA"/>
</dbReference>
<evidence type="ECO:0000256" key="1">
    <source>
        <dbReference type="ARBA" id="ARBA00022737"/>
    </source>
</evidence>
<dbReference type="VEuPathDB" id="FungiDB:A1Q1_04461"/>
<feature type="repeat" description="ANK" evidence="3">
    <location>
        <begin position="149"/>
        <end position="181"/>
    </location>
</feature>
<dbReference type="SUPFAM" id="SSF48403">
    <property type="entry name" value="Ankyrin repeat"/>
    <property type="match status" value="1"/>
</dbReference>
<dbReference type="Pfam" id="PF12796">
    <property type="entry name" value="Ank_2"/>
    <property type="match status" value="1"/>
</dbReference>
<evidence type="ECO:0000313" key="4">
    <source>
        <dbReference type="EMBL" id="EJT46783.1"/>
    </source>
</evidence>
<dbReference type="PROSITE" id="PS50088">
    <property type="entry name" value="ANK_REPEAT"/>
    <property type="match status" value="2"/>
</dbReference>
<dbReference type="InterPro" id="IPR050745">
    <property type="entry name" value="Multifunctional_regulatory"/>
</dbReference>
<dbReference type="InterPro" id="IPR002110">
    <property type="entry name" value="Ankyrin_rpt"/>
</dbReference>
<evidence type="ECO:0000313" key="5">
    <source>
        <dbReference type="Proteomes" id="UP000002748"/>
    </source>
</evidence>
<dbReference type="InterPro" id="IPR014352">
    <property type="entry name" value="FERM/acyl-CoA-bd_prot_sf"/>
</dbReference>
<dbReference type="KEGG" id="tasa:A1Q1_04461"/>
<dbReference type="PROSITE" id="PS50297">
    <property type="entry name" value="ANK_REP_REGION"/>
    <property type="match status" value="2"/>
</dbReference>
<organism evidence="4 5">
    <name type="scientific">Trichosporon asahii var. asahii (strain ATCC 90039 / CBS 2479 / JCM 2466 / KCTC 7840 / NBRC 103889/ NCYC 2677 / UAMH 7654)</name>
    <name type="common">Yeast</name>
    <dbReference type="NCBI Taxonomy" id="1186058"/>
    <lineage>
        <taxon>Eukaryota</taxon>
        <taxon>Fungi</taxon>
        <taxon>Dikarya</taxon>
        <taxon>Basidiomycota</taxon>
        <taxon>Agaricomycotina</taxon>
        <taxon>Tremellomycetes</taxon>
        <taxon>Trichosporonales</taxon>
        <taxon>Trichosporonaceae</taxon>
        <taxon>Trichosporon</taxon>
    </lineage>
</organism>
<dbReference type="SUPFAM" id="SSF47027">
    <property type="entry name" value="Acyl-CoA binding protein"/>
    <property type="match status" value="1"/>
</dbReference>
<keyword evidence="1" id="KW-0677">Repeat</keyword>
<evidence type="ECO:0000256" key="2">
    <source>
        <dbReference type="ARBA" id="ARBA00023043"/>
    </source>
</evidence>
<comment type="caution">
    <text evidence="4">The sequence shown here is derived from an EMBL/GenBank/DDBJ whole genome shotgun (WGS) entry which is preliminary data.</text>
</comment>
<proteinExistence type="predicted"/>
<sequence>MSGDDFPDACSWMTSSPAARSLPNDAKLEFINAGTGPSGGRPGIFSFEARAKYDAWTRAAHIYDSEEAAKLRYLCIAESVGWKRGAGLSEASEPAESTAKGTGLGVSVSVMSQEDSGDYPIHEAAASGDVEALRILLVDPTLLNAEDEFGYTPLHVATDRQRKEAVEYLVSQGADRTARTPLDIAQILSNEEIAAVLR</sequence>
<reference evidence="4 5" key="1">
    <citation type="journal article" date="2012" name="Eukaryot. Cell">
        <title>Draft genome sequence of CBS 2479, the standard type strain of Trichosporon asahii.</title>
        <authorList>
            <person name="Yang R.Y."/>
            <person name="Li H.T."/>
            <person name="Zhu H."/>
            <person name="Zhou G.P."/>
            <person name="Wang M."/>
            <person name="Wang L."/>
        </authorList>
    </citation>
    <scope>NUCLEOTIDE SEQUENCE [LARGE SCALE GENOMIC DNA]</scope>
    <source>
        <strain evidence="5">ATCC 90039 / CBS 2479 / JCM 2466 / KCTC 7840 / NCYC 2677 / UAMH 7654</strain>
    </source>
</reference>
<dbReference type="AlphaFoldDB" id="J5QDC9"/>
<dbReference type="GeneID" id="25987974"/>
<gene>
    <name evidence="4" type="ORF">A1Q1_04461</name>
</gene>
<dbReference type="Proteomes" id="UP000002748">
    <property type="component" value="Unassembled WGS sequence"/>
</dbReference>
<dbReference type="HOGENOM" id="CLU_050309_3_0_1"/>
<dbReference type="RefSeq" id="XP_014178302.1">
    <property type="nucleotide sequence ID" value="XM_014322827.1"/>
</dbReference>